<dbReference type="GO" id="GO:0032259">
    <property type="term" value="P:methylation"/>
    <property type="evidence" value="ECO:0007669"/>
    <property type="project" value="UniProtKB-KW"/>
</dbReference>
<proteinExistence type="predicted"/>
<evidence type="ECO:0000313" key="6">
    <source>
        <dbReference type="Proteomes" id="UP000503129"/>
    </source>
</evidence>
<dbReference type="CDD" id="cd02440">
    <property type="entry name" value="AdoMet_MTases"/>
    <property type="match status" value="1"/>
</dbReference>
<evidence type="ECO:0000256" key="1">
    <source>
        <dbReference type="ARBA" id="ARBA00022603"/>
    </source>
</evidence>
<evidence type="ECO:0000256" key="3">
    <source>
        <dbReference type="ARBA" id="ARBA00022691"/>
    </source>
</evidence>
<keyword evidence="3" id="KW-0949">S-adenosyl-L-methionine</keyword>
<evidence type="ECO:0000313" key="5">
    <source>
        <dbReference type="EMBL" id="QDL08115.1"/>
    </source>
</evidence>
<reference evidence="5 6" key="1">
    <citation type="submission" date="2018-06" db="EMBL/GenBank/DDBJ databases">
        <title>Comparative genomics of Brasilonema spp. strains.</title>
        <authorList>
            <person name="Alvarenga D.O."/>
            <person name="Fiore M.F."/>
            <person name="Varani A.M."/>
        </authorList>
    </citation>
    <scope>NUCLEOTIDE SEQUENCE [LARGE SCALE GENOMIC DNA]</scope>
    <source>
        <strain evidence="5 6">CENA114</strain>
    </source>
</reference>
<dbReference type="AlphaFoldDB" id="A0A856MA87"/>
<evidence type="ECO:0000256" key="2">
    <source>
        <dbReference type="ARBA" id="ARBA00022679"/>
    </source>
</evidence>
<keyword evidence="1" id="KW-0489">Methyltransferase</keyword>
<dbReference type="Pfam" id="PF13649">
    <property type="entry name" value="Methyltransf_25"/>
    <property type="match status" value="1"/>
</dbReference>
<keyword evidence="2" id="KW-0808">Transferase</keyword>
<dbReference type="PANTHER" id="PTHR43464">
    <property type="entry name" value="METHYLTRANSFERASE"/>
    <property type="match status" value="1"/>
</dbReference>
<dbReference type="KEGG" id="bsen:DP114_09565"/>
<organism evidence="5 6">
    <name type="scientific">Brasilonema sennae CENA114</name>
    <dbReference type="NCBI Taxonomy" id="415709"/>
    <lineage>
        <taxon>Bacteria</taxon>
        <taxon>Bacillati</taxon>
        <taxon>Cyanobacteriota</taxon>
        <taxon>Cyanophyceae</taxon>
        <taxon>Nostocales</taxon>
        <taxon>Scytonemataceae</taxon>
        <taxon>Brasilonema</taxon>
        <taxon>Bromeliae group (in: Brasilonema)</taxon>
    </lineage>
</organism>
<sequence>MVSEELCCPWEQLFYEPALLDSASGDADSGETVKYYCSILKQGEIRVLDVGCGTGRLAIPLAAQGHEVYAIDSSSDMVSFFQEKLAHLDSELQCRIHLHHLNIQSQFYDGSLDVAIAVDDFLTHFLDDSSLLSTLKNICYSLKPGGRFLTDLRGRSQQRIATATQPFPKPMHFFGIVHQVPTPFGKRSAAMRSVESYDENKRILTSTQIFEWILPDGTVEKTIYRTLRQRLHRLEQLAAAAEDVGLKLGLAHQRLNPLNEASYEEGMSVEFYRV</sequence>
<name>A0A856MA87_9CYAN</name>
<accession>A0A856MA87</accession>
<dbReference type="Gene3D" id="3.40.50.150">
    <property type="entry name" value="Vaccinia Virus protein VP39"/>
    <property type="match status" value="1"/>
</dbReference>
<dbReference type="Proteomes" id="UP000503129">
    <property type="component" value="Chromosome"/>
</dbReference>
<feature type="domain" description="Methyltransferase" evidence="4">
    <location>
        <begin position="47"/>
        <end position="146"/>
    </location>
</feature>
<dbReference type="GO" id="GO:0008168">
    <property type="term" value="F:methyltransferase activity"/>
    <property type="evidence" value="ECO:0007669"/>
    <property type="project" value="UniProtKB-KW"/>
</dbReference>
<dbReference type="InterPro" id="IPR041698">
    <property type="entry name" value="Methyltransf_25"/>
</dbReference>
<dbReference type="PANTHER" id="PTHR43464:SF19">
    <property type="entry name" value="UBIQUINONE BIOSYNTHESIS O-METHYLTRANSFERASE, MITOCHONDRIAL"/>
    <property type="match status" value="1"/>
</dbReference>
<dbReference type="SUPFAM" id="SSF53335">
    <property type="entry name" value="S-adenosyl-L-methionine-dependent methyltransferases"/>
    <property type="match status" value="1"/>
</dbReference>
<protein>
    <recommendedName>
        <fullName evidence="4">Methyltransferase domain-containing protein</fullName>
    </recommendedName>
</protein>
<keyword evidence="6" id="KW-1185">Reference proteome</keyword>
<dbReference type="InterPro" id="IPR029063">
    <property type="entry name" value="SAM-dependent_MTases_sf"/>
</dbReference>
<dbReference type="RefSeq" id="WP_169265188.1">
    <property type="nucleotide sequence ID" value="NZ_CAWOXK010000001.1"/>
</dbReference>
<evidence type="ECO:0000259" key="4">
    <source>
        <dbReference type="Pfam" id="PF13649"/>
    </source>
</evidence>
<dbReference type="EMBL" id="CP030118">
    <property type="protein sequence ID" value="QDL08115.1"/>
    <property type="molecule type" value="Genomic_DNA"/>
</dbReference>
<gene>
    <name evidence="5" type="ORF">DP114_09565</name>
</gene>